<reference evidence="1 2" key="1">
    <citation type="submission" date="2016-02" db="EMBL/GenBank/DDBJ databases">
        <title>Genome sequence of Tissierella creatinophila DSM 6911.</title>
        <authorList>
            <person name="Poehlein A."/>
            <person name="Daniel R."/>
        </authorList>
    </citation>
    <scope>NUCLEOTIDE SEQUENCE [LARGE SCALE GENOMIC DNA]</scope>
    <source>
        <strain evidence="1 2">DSM 6911</strain>
    </source>
</reference>
<evidence type="ECO:0008006" key="3">
    <source>
        <dbReference type="Google" id="ProtNLM"/>
    </source>
</evidence>
<dbReference type="Proteomes" id="UP000186112">
    <property type="component" value="Unassembled WGS sequence"/>
</dbReference>
<dbReference type="RefSeq" id="WP_075724389.1">
    <property type="nucleotide sequence ID" value="NZ_LTDM01000003.1"/>
</dbReference>
<evidence type="ECO:0000313" key="2">
    <source>
        <dbReference type="Proteomes" id="UP000186112"/>
    </source>
</evidence>
<dbReference type="AlphaFoldDB" id="A0A1U7M993"/>
<sequence length="123" mass="14826">MEPNIENLKLERIEILENILKKIKRWDKTYEMGIEIIDDVEVILEELKEINNLLESSLGFFPLDKPYEEKIGTVRWEYSVFLDELKIKREKLLELIKETRLKEKIKNNYILNDRGSIFIDKDL</sequence>
<proteinExistence type="predicted"/>
<keyword evidence="2" id="KW-1185">Reference proteome</keyword>
<evidence type="ECO:0000313" key="1">
    <source>
        <dbReference type="EMBL" id="OLS03779.1"/>
    </source>
</evidence>
<name>A0A1U7M993_TISCR</name>
<accession>A0A1U7M993</accession>
<comment type="caution">
    <text evidence="1">The sequence shown here is derived from an EMBL/GenBank/DDBJ whole genome shotgun (WGS) entry which is preliminary data.</text>
</comment>
<dbReference type="EMBL" id="LTDM01000003">
    <property type="protein sequence ID" value="OLS03779.1"/>
    <property type="molecule type" value="Genomic_DNA"/>
</dbReference>
<gene>
    <name evidence="1" type="ORF">TICRE_02920</name>
</gene>
<organism evidence="1 2">
    <name type="scientific">Tissierella creatinophila DSM 6911</name>
    <dbReference type="NCBI Taxonomy" id="1123403"/>
    <lineage>
        <taxon>Bacteria</taxon>
        <taxon>Bacillati</taxon>
        <taxon>Bacillota</taxon>
        <taxon>Tissierellia</taxon>
        <taxon>Tissierellales</taxon>
        <taxon>Tissierellaceae</taxon>
        <taxon>Tissierella</taxon>
    </lineage>
</organism>
<protein>
    <recommendedName>
        <fullName evidence="3">Flagellar protein FliT</fullName>
    </recommendedName>
</protein>